<keyword evidence="7" id="KW-0443">Lipid metabolism</keyword>
<dbReference type="SUPFAM" id="SSF56801">
    <property type="entry name" value="Acetyl-CoA synthetase-like"/>
    <property type="match status" value="1"/>
</dbReference>
<dbReference type="GO" id="GO:0005783">
    <property type="term" value="C:endoplasmic reticulum"/>
    <property type="evidence" value="ECO:0007669"/>
    <property type="project" value="TreeGrafter"/>
</dbReference>
<feature type="domain" description="AMP-dependent synthetase/ligase" evidence="8">
    <location>
        <begin position="76"/>
        <end position="494"/>
    </location>
</feature>
<gene>
    <name evidence="9" type="ORF">X943_001685</name>
</gene>
<dbReference type="InterPro" id="IPR045311">
    <property type="entry name" value="LC-FACS_euk"/>
</dbReference>
<keyword evidence="3 7" id="KW-0547">Nucleotide-binding</keyword>
<evidence type="ECO:0000256" key="3">
    <source>
        <dbReference type="ARBA" id="ARBA00022741"/>
    </source>
</evidence>
<dbReference type="PROSITE" id="PS00455">
    <property type="entry name" value="AMP_BINDING"/>
    <property type="match status" value="1"/>
</dbReference>
<keyword evidence="4 7" id="KW-0276">Fatty acid metabolism</keyword>
<comment type="catalytic activity">
    <reaction evidence="7">
        <text>a long-chain fatty acid + ATP + CoA = a long-chain fatty acyl-CoA + AMP + diphosphate</text>
        <dbReference type="Rhea" id="RHEA:15421"/>
        <dbReference type="ChEBI" id="CHEBI:30616"/>
        <dbReference type="ChEBI" id="CHEBI:33019"/>
        <dbReference type="ChEBI" id="CHEBI:57287"/>
        <dbReference type="ChEBI" id="CHEBI:57560"/>
        <dbReference type="ChEBI" id="CHEBI:83139"/>
        <dbReference type="ChEBI" id="CHEBI:456215"/>
        <dbReference type="EC" id="6.2.1.3"/>
    </reaction>
</comment>
<dbReference type="Gene3D" id="3.40.50.12780">
    <property type="entry name" value="N-terminal domain of ligase-like"/>
    <property type="match status" value="1"/>
</dbReference>
<dbReference type="InterPro" id="IPR000873">
    <property type="entry name" value="AMP-dep_synth/lig_dom"/>
</dbReference>
<dbReference type="Proteomes" id="UP001195914">
    <property type="component" value="Unassembled WGS sequence"/>
</dbReference>
<evidence type="ECO:0000259" key="8">
    <source>
        <dbReference type="Pfam" id="PF00501"/>
    </source>
</evidence>
<dbReference type="Pfam" id="PF00501">
    <property type="entry name" value="AMP-binding"/>
    <property type="match status" value="1"/>
</dbReference>
<evidence type="ECO:0000256" key="2">
    <source>
        <dbReference type="ARBA" id="ARBA00022598"/>
    </source>
</evidence>
<comment type="caution">
    <text evidence="9">The sequence shown here is derived from an EMBL/GenBank/DDBJ whole genome shotgun (WGS) entry which is preliminary data.</text>
</comment>
<dbReference type="InterPro" id="IPR042099">
    <property type="entry name" value="ANL_N_sf"/>
</dbReference>
<evidence type="ECO:0000256" key="7">
    <source>
        <dbReference type="RuleBase" id="RU369030"/>
    </source>
</evidence>
<dbReference type="GO" id="GO:0004467">
    <property type="term" value="F:long-chain fatty acid-CoA ligase activity"/>
    <property type="evidence" value="ECO:0007669"/>
    <property type="project" value="UniProtKB-EC"/>
</dbReference>
<evidence type="ECO:0000256" key="5">
    <source>
        <dbReference type="ARBA" id="ARBA00022840"/>
    </source>
</evidence>
<dbReference type="GO" id="GO:0005524">
    <property type="term" value="F:ATP binding"/>
    <property type="evidence" value="ECO:0007669"/>
    <property type="project" value="UniProtKB-KW"/>
</dbReference>
<sequence>MNCKTSASRHIYSLPVPGTEEEGLTPIYRSPQHLERLLSYKDVFDGKITNGWDIFQRGLSHDPEAPCFGKREKKEDGTLGEYSFMSYREVENLVQKFGSGLLTLDTIDRVVINAPEPVDAMMLGVYGANSVEWLICEQAANAFGFTIVPIYDTIGEESIIYILENSDVNAVVCDLACAQKLINVIPKAKSSTVRTVIITGTETVSPGESGVEVVLFDKLVEKGAEKLLQFTPAKAEQVNTISYTSGTSGIPKGVILTQGQIASLITVVNSHVCSARGITAEATKCYLSYLPLAHMYERLYINSSLFVGGKIGLYSGDVRNILEDLETLKPTVFVSVPRLFFRIHDKVFSNVARKSSFVQWLFNTALNAKLRRIGKTGNCKHAFWDKIVFSRFPTLFGGNVRWMMTGSAPLSPLTYDRIRAIFSTELVSGYGLTETAAGAFINRADETDTTHVGGVIPTLEFRLKSLPDFEYSVKDPNPRGELMIRGTHVTCGYFRNEKATEDSFQDGWLLTGDIAELLPNGAIKIIDRRKNLFKLVQGEYISPEKLEAILISCPLLSQAFVTGKSTEVYPVAVVVPDETELQYWAEKNGHGNLSIQEVCKLNEFKEAVLQQMSKAYDDAMVKGFERCKKIHIEPEPFSIGNDMLTTTNKLRRHNAKRKYSDVVDLMYASSAEA</sequence>
<evidence type="ECO:0000256" key="1">
    <source>
        <dbReference type="ARBA" id="ARBA00006432"/>
    </source>
</evidence>
<comment type="function">
    <text evidence="7">Catalyzes the conversion of long-chain fatty acids to their active form acyl-CoAs for both synthesis of cellular lipids, and degradation via beta-oxidation.</text>
</comment>
<keyword evidence="2 7" id="KW-0436">Ligase</keyword>
<dbReference type="PANTHER" id="PTHR43272:SF33">
    <property type="entry name" value="AMP-BINDING DOMAIN-CONTAINING PROTEIN-RELATED"/>
    <property type="match status" value="1"/>
</dbReference>
<keyword evidence="10" id="KW-1185">Reference proteome</keyword>
<evidence type="ECO:0000256" key="4">
    <source>
        <dbReference type="ARBA" id="ARBA00022832"/>
    </source>
</evidence>
<dbReference type="AlphaFoldDB" id="A0AAD9LEW9"/>
<accession>A0AAD9LEW9</accession>
<protein>
    <recommendedName>
        <fullName evidence="6 7">Long-chain-fatty-acid--CoA ligase</fullName>
        <ecNumber evidence="6 7">6.2.1.3</ecNumber>
    </recommendedName>
</protein>
<dbReference type="EC" id="6.2.1.3" evidence="6 7"/>
<reference evidence="9" key="1">
    <citation type="journal article" date="2014" name="Nucleic Acids Res.">
        <title>The evolutionary dynamics of variant antigen genes in Babesia reveal a history of genomic innovation underlying host-parasite interaction.</title>
        <authorList>
            <person name="Jackson A.P."/>
            <person name="Otto T.D."/>
            <person name="Darby A."/>
            <person name="Ramaprasad A."/>
            <person name="Xia D."/>
            <person name="Echaide I.E."/>
            <person name="Farber M."/>
            <person name="Gahlot S."/>
            <person name="Gamble J."/>
            <person name="Gupta D."/>
            <person name="Gupta Y."/>
            <person name="Jackson L."/>
            <person name="Malandrin L."/>
            <person name="Malas T.B."/>
            <person name="Moussa E."/>
            <person name="Nair M."/>
            <person name="Reid A.J."/>
            <person name="Sanders M."/>
            <person name="Sharma J."/>
            <person name="Tracey A."/>
            <person name="Quail M.A."/>
            <person name="Weir W."/>
            <person name="Wastling J.M."/>
            <person name="Hall N."/>
            <person name="Willadsen P."/>
            <person name="Lingelbach K."/>
            <person name="Shiels B."/>
            <person name="Tait A."/>
            <person name="Berriman M."/>
            <person name="Allred D.R."/>
            <person name="Pain A."/>
        </authorList>
    </citation>
    <scope>NUCLEOTIDE SEQUENCE</scope>
    <source>
        <strain evidence="9">1802A</strain>
    </source>
</reference>
<keyword evidence="5 7" id="KW-0067">ATP-binding</keyword>
<dbReference type="InterPro" id="IPR020845">
    <property type="entry name" value="AMP-binding_CS"/>
</dbReference>
<proteinExistence type="inferred from homology"/>
<reference evidence="9" key="2">
    <citation type="submission" date="2021-05" db="EMBL/GenBank/DDBJ databases">
        <authorList>
            <person name="Pain A."/>
        </authorList>
    </citation>
    <scope>NUCLEOTIDE SEQUENCE</scope>
    <source>
        <strain evidence="9">1802A</strain>
    </source>
</reference>
<evidence type="ECO:0000313" key="10">
    <source>
        <dbReference type="Proteomes" id="UP001195914"/>
    </source>
</evidence>
<evidence type="ECO:0000256" key="6">
    <source>
        <dbReference type="ARBA" id="ARBA00026121"/>
    </source>
</evidence>
<organism evidence="9 10">
    <name type="scientific">Babesia divergens</name>
    <dbReference type="NCBI Taxonomy" id="32595"/>
    <lineage>
        <taxon>Eukaryota</taxon>
        <taxon>Sar</taxon>
        <taxon>Alveolata</taxon>
        <taxon>Apicomplexa</taxon>
        <taxon>Aconoidasida</taxon>
        <taxon>Piroplasmida</taxon>
        <taxon>Babesiidae</taxon>
        <taxon>Babesia</taxon>
    </lineage>
</organism>
<dbReference type="EMBL" id="JAHBMH010000073">
    <property type="protein sequence ID" value="KAK1932979.1"/>
    <property type="molecule type" value="Genomic_DNA"/>
</dbReference>
<dbReference type="GO" id="GO:0016020">
    <property type="term" value="C:membrane"/>
    <property type="evidence" value="ECO:0007669"/>
    <property type="project" value="TreeGrafter"/>
</dbReference>
<dbReference type="PANTHER" id="PTHR43272">
    <property type="entry name" value="LONG-CHAIN-FATTY-ACID--COA LIGASE"/>
    <property type="match status" value="1"/>
</dbReference>
<evidence type="ECO:0000313" key="9">
    <source>
        <dbReference type="EMBL" id="KAK1932979.1"/>
    </source>
</evidence>
<name>A0AAD9LEW9_BABDI</name>
<dbReference type="CDD" id="cd05927">
    <property type="entry name" value="LC-FACS_euk"/>
    <property type="match status" value="1"/>
</dbReference>
<comment type="similarity">
    <text evidence="1 7">Belongs to the ATP-dependent AMP-binding enzyme family.</text>
</comment>